<feature type="region of interest" description="Disordered" evidence="8">
    <location>
        <begin position="268"/>
        <end position="312"/>
    </location>
</feature>
<dbReference type="Proteomes" id="UP001162541">
    <property type="component" value="Chromosome 4"/>
</dbReference>
<protein>
    <submittedName>
        <fullName evidence="11">Uncharacterized protein</fullName>
    </submittedName>
</protein>
<evidence type="ECO:0000256" key="5">
    <source>
        <dbReference type="ARBA" id="ARBA00023054"/>
    </source>
</evidence>
<evidence type="ECO:0000256" key="9">
    <source>
        <dbReference type="SAM" id="Phobius"/>
    </source>
</evidence>
<keyword evidence="12" id="KW-1185">Reference proteome</keyword>
<evidence type="ECO:0000256" key="1">
    <source>
        <dbReference type="ARBA" id="ARBA00004394"/>
    </source>
</evidence>
<dbReference type="EMBL" id="AP019869">
    <property type="protein sequence ID" value="BBN07125.1"/>
    <property type="molecule type" value="Genomic_DNA"/>
</dbReference>
<evidence type="ECO:0000256" key="2">
    <source>
        <dbReference type="ARBA" id="ARBA00022692"/>
    </source>
</evidence>
<reference evidence="10" key="2">
    <citation type="journal article" date="2019" name="Curr. Biol.">
        <title>Chromatin organization in early land plants reveals an ancestral association between H3K27me3, transposons, and constitutive heterochromatin.</title>
        <authorList>
            <person name="Montgomery S.A."/>
            <person name="Tanizawa Y."/>
            <person name="Galik B."/>
            <person name="Wang N."/>
            <person name="Ito T."/>
            <person name="Mochizuki T."/>
            <person name="Akimcheva S."/>
            <person name="Bowman J."/>
            <person name="Cognat V."/>
            <person name="Drouard L."/>
            <person name="Ekker H."/>
            <person name="Houng S."/>
            <person name="Kohchi T."/>
            <person name="Lin S."/>
            <person name="Liu L.D."/>
            <person name="Nakamura Y."/>
            <person name="Valeeva L.R."/>
            <person name="Shakirov E.V."/>
            <person name="Shippen D.E."/>
            <person name="Wei W."/>
            <person name="Yagura M."/>
            <person name="Yamaoka S."/>
            <person name="Yamato K.T."/>
            <person name="Liu C."/>
            <person name="Berger F."/>
        </authorList>
    </citation>
    <scope>NUCLEOTIDE SEQUENCE [LARGE SCALE GENOMIC DNA]</scope>
    <source>
        <strain evidence="10">Tak-1</strain>
    </source>
</reference>
<keyword evidence="4" id="KW-0333">Golgi apparatus</keyword>
<reference evidence="11 12" key="1">
    <citation type="submission" date="2016-03" db="EMBL/GenBank/DDBJ databases">
        <title>Mechanisms controlling the formation of the plant cell surface in tip-growing cells are functionally conserved among land plants.</title>
        <authorList>
            <person name="Honkanen S."/>
            <person name="Jones V.A."/>
            <person name="Morieri G."/>
            <person name="Champion C."/>
            <person name="Hetherington A.J."/>
            <person name="Kelly S."/>
            <person name="Saint-Marcoux D."/>
            <person name="Proust H."/>
            <person name="Prescott H."/>
            <person name="Dolan L."/>
        </authorList>
    </citation>
    <scope>NUCLEOTIDE SEQUENCE [LARGE SCALE GENOMIC DNA]</scope>
    <source>
        <strain evidence="12">cv. Tak-1 and cv. Tak-2</strain>
        <tissue evidence="11">Whole gametophyte</tissue>
    </source>
</reference>
<dbReference type="EMBL" id="LVLJ01003603">
    <property type="protein sequence ID" value="OAE20542.1"/>
    <property type="molecule type" value="Genomic_DNA"/>
</dbReference>
<dbReference type="InterPro" id="IPR019177">
    <property type="entry name" value="Golgin_subfamily_A_member_5"/>
</dbReference>
<sequence>MAGLFAWAADVVGGGPLEDDDKPRKPVPLLLTSQQTHYLSELDVKAAALQQTVQVLRQRVGPGAQGFAERMPHLHADSVASQSALALEVQAHNATRIQIQMREDSLRAENEAYAKALAGRQDEAREKAQEAQELQTTMQELEEKEKTFKSDLEKLRAAVAEKDGLSIQEEVETTASDADRDTLLQNELRQLRSELDMWEVKVAKLEREVASAQQTASRWPSPAQREKELERRLRNLTEQLVTKQAQAESLANERNALELRLEQLNESRRHIQATGTVDGNSKRNKIGRPSTSHHSGDESKVRGLPVRQRASKSVSDNVANVARTMDAFSLHAGSHFWRNKLVRSLTVVYILCLHVAAFIMLTGRMHRQFKPATAKELP</sequence>
<evidence type="ECO:0000256" key="7">
    <source>
        <dbReference type="SAM" id="Coils"/>
    </source>
</evidence>
<proteinExistence type="predicted"/>
<keyword evidence="3 9" id="KW-1133">Transmembrane helix</keyword>
<name>A0A176VJK8_MARPO</name>
<gene>
    <name evidence="11" type="ORF">AXG93_948s1500</name>
    <name evidence="10" type="ORF">Mp_4g01240</name>
</gene>
<evidence type="ECO:0000313" key="13">
    <source>
        <dbReference type="Proteomes" id="UP001162541"/>
    </source>
</evidence>
<evidence type="ECO:0000313" key="10">
    <source>
        <dbReference type="EMBL" id="BBN07125.1"/>
    </source>
</evidence>
<organism evidence="11 12">
    <name type="scientific">Marchantia polymorpha subsp. ruderalis</name>
    <dbReference type="NCBI Taxonomy" id="1480154"/>
    <lineage>
        <taxon>Eukaryota</taxon>
        <taxon>Viridiplantae</taxon>
        <taxon>Streptophyta</taxon>
        <taxon>Embryophyta</taxon>
        <taxon>Marchantiophyta</taxon>
        <taxon>Marchantiopsida</taxon>
        <taxon>Marchantiidae</taxon>
        <taxon>Marchantiales</taxon>
        <taxon>Marchantiaceae</taxon>
        <taxon>Marchantia</taxon>
    </lineage>
</organism>
<evidence type="ECO:0000256" key="6">
    <source>
        <dbReference type="ARBA" id="ARBA00023136"/>
    </source>
</evidence>
<feature type="coiled-coil region" evidence="7">
    <location>
        <begin position="114"/>
        <end position="158"/>
    </location>
</feature>
<dbReference type="PANTHER" id="PTHR37761:SF2">
    <property type="entry name" value="OS09G0108400 PROTEIN"/>
    <property type="match status" value="1"/>
</dbReference>
<dbReference type="Pfam" id="PF09787">
    <property type="entry name" value="Golgin_A5"/>
    <property type="match status" value="1"/>
</dbReference>
<evidence type="ECO:0000256" key="8">
    <source>
        <dbReference type="SAM" id="MobiDB-lite"/>
    </source>
</evidence>
<dbReference type="GO" id="GO:0000139">
    <property type="term" value="C:Golgi membrane"/>
    <property type="evidence" value="ECO:0007669"/>
    <property type="project" value="UniProtKB-SubCell"/>
</dbReference>
<reference evidence="13" key="3">
    <citation type="journal article" date="2020" name="Curr. Biol.">
        <title>Chromatin organization in early land plants reveals an ancestral association between H3K27me3, transposons, and constitutive heterochromatin.</title>
        <authorList>
            <person name="Montgomery S.A."/>
            <person name="Tanizawa Y."/>
            <person name="Galik B."/>
            <person name="Wang N."/>
            <person name="Ito T."/>
            <person name="Mochizuki T."/>
            <person name="Akimcheva S."/>
            <person name="Bowman J.L."/>
            <person name="Cognat V."/>
            <person name="Marechal-Drouard L."/>
            <person name="Ekker H."/>
            <person name="Hong S.F."/>
            <person name="Kohchi T."/>
            <person name="Lin S.S."/>
            <person name="Liu L.D."/>
            <person name="Nakamura Y."/>
            <person name="Valeeva L.R."/>
            <person name="Shakirov E.V."/>
            <person name="Shippen D.E."/>
            <person name="Wei W.L."/>
            <person name="Yagura M."/>
            <person name="Yamaoka S."/>
            <person name="Yamato K.T."/>
            <person name="Liu C."/>
            <person name="Berger F."/>
        </authorList>
    </citation>
    <scope>NUCLEOTIDE SEQUENCE [LARGE SCALE GENOMIC DNA]</scope>
    <source>
        <strain evidence="13">Tak-1</strain>
    </source>
</reference>
<comment type="subcellular location">
    <subcellularLocation>
        <location evidence="1">Golgi apparatus membrane</location>
    </subcellularLocation>
</comment>
<evidence type="ECO:0000313" key="12">
    <source>
        <dbReference type="Proteomes" id="UP000077202"/>
    </source>
</evidence>
<accession>A0A176VJK8</accession>
<keyword evidence="6 9" id="KW-0472">Membrane</keyword>
<keyword evidence="2 9" id="KW-0812">Transmembrane</keyword>
<dbReference type="AlphaFoldDB" id="A0A176VJK8"/>
<evidence type="ECO:0000256" key="3">
    <source>
        <dbReference type="ARBA" id="ARBA00022989"/>
    </source>
</evidence>
<dbReference type="GO" id="GO:0007030">
    <property type="term" value="P:Golgi organization"/>
    <property type="evidence" value="ECO:0007669"/>
    <property type="project" value="InterPro"/>
</dbReference>
<evidence type="ECO:0000313" key="11">
    <source>
        <dbReference type="EMBL" id="OAE20542.1"/>
    </source>
</evidence>
<dbReference type="Proteomes" id="UP000077202">
    <property type="component" value="Unassembled WGS sequence"/>
</dbReference>
<evidence type="ECO:0000256" key="4">
    <source>
        <dbReference type="ARBA" id="ARBA00023034"/>
    </source>
</evidence>
<dbReference type="PANTHER" id="PTHR37761">
    <property type="entry name" value="OS09G0108400 PROTEIN"/>
    <property type="match status" value="1"/>
</dbReference>
<keyword evidence="5 7" id="KW-0175">Coiled coil</keyword>
<feature type="transmembrane region" description="Helical" evidence="9">
    <location>
        <begin position="341"/>
        <end position="361"/>
    </location>
</feature>